<dbReference type="RefSeq" id="WP_208256294.1">
    <property type="nucleotide sequence ID" value="NZ_JAGEOJ010000006.1"/>
</dbReference>
<gene>
    <name evidence="3" type="ORF">J4573_16115</name>
</gene>
<name>A0A939T3U8_9ACTN</name>
<reference evidence="3" key="1">
    <citation type="submission" date="2021-03" db="EMBL/GenBank/DDBJ databases">
        <authorList>
            <person name="Kanchanasin P."/>
            <person name="Saeng-In P."/>
            <person name="Phongsopitanun W."/>
            <person name="Yuki M."/>
            <person name="Kudo T."/>
            <person name="Ohkuma M."/>
            <person name="Tanasupawat S."/>
        </authorList>
    </citation>
    <scope>NUCLEOTIDE SEQUENCE</scope>
    <source>
        <strain evidence="3">GKU 128</strain>
    </source>
</reference>
<dbReference type="EMBL" id="JAGEOJ010000006">
    <property type="protein sequence ID" value="MBO2448628.1"/>
    <property type="molecule type" value="Genomic_DNA"/>
</dbReference>
<dbReference type="InterPro" id="IPR025889">
    <property type="entry name" value="GSP17M-like_dom"/>
</dbReference>
<accession>A0A939T3U8</accession>
<evidence type="ECO:0000313" key="4">
    <source>
        <dbReference type="Proteomes" id="UP000669179"/>
    </source>
</evidence>
<keyword evidence="1" id="KW-0472">Membrane</keyword>
<sequence>MTISQSGPPVRDITRYEPVAAFTAYAEAQEVVDALSDRHFPVENTLIVGVDLRLVERVLGRLNYGRAAAMGAATGAWFGLLIGLFFAIFTPDLSNSLGVILWGLVWGAVAGALFGLFSYALTSGRRDFYSQSGLEAGRYEVLVHPDHVAEARRLLESRRSDAG</sequence>
<keyword evidence="1" id="KW-1133">Transmembrane helix</keyword>
<keyword evidence="1" id="KW-0812">Transmembrane</keyword>
<protein>
    <recommendedName>
        <fullName evidence="2">General stress protein 17M-like domain-containing protein</fullName>
    </recommendedName>
</protein>
<dbReference type="AlphaFoldDB" id="A0A939T3U8"/>
<evidence type="ECO:0000313" key="3">
    <source>
        <dbReference type="EMBL" id="MBO2448628.1"/>
    </source>
</evidence>
<dbReference type="Pfam" id="PF11181">
    <property type="entry name" value="YflT"/>
    <property type="match status" value="1"/>
</dbReference>
<feature type="transmembrane region" description="Helical" evidence="1">
    <location>
        <begin position="100"/>
        <end position="121"/>
    </location>
</feature>
<keyword evidence="4" id="KW-1185">Reference proteome</keyword>
<feature type="transmembrane region" description="Helical" evidence="1">
    <location>
        <begin position="67"/>
        <end position="88"/>
    </location>
</feature>
<organism evidence="3 4">
    <name type="scientific">Actinomadura barringtoniae</name>
    <dbReference type="NCBI Taxonomy" id="1427535"/>
    <lineage>
        <taxon>Bacteria</taxon>
        <taxon>Bacillati</taxon>
        <taxon>Actinomycetota</taxon>
        <taxon>Actinomycetes</taxon>
        <taxon>Streptosporangiales</taxon>
        <taxon>Thermomonosporaceae</taxon>
        <taxon>Actinomadura</taxon>
    </lineage>
</organism>
<proteinExistence type="predicted"/>
<evidence type="ECO:0000256" key="1">
    <source>
        <dbReference type="SAM" id="Phobius"/>
    </source>
</evidence>
<comment type="caution">
    <text evidence="3">The sequence shown here is derived from an EMBL/GenBank/DDBJ whole genome shotgun (WGS) entry which is preliminary data.</text>
</comment>
<feature type="domain" description="General stress protein 17M-like" evidence="2">
    <location>
        <begin position="19"/>
        <end position="92"/>
    </location>
</feature>
<evidence type="ECO:0000259" key="2">
    <source>
        <dbReference type="Pfam" id="PF11181"/>
    </source>
</evidence>
<dbReference type="Proteomes" id="UP000669179">
    <property type="component" value="Unassembled WGS sequence"/>
</dbReference>